<dbReference type="InterPro" id="IPR058625">
    <property type="entry name" value="MdtA-like_BSH"/>
</dbReference>
<comment type="similarity">
    <text evidence="2">Belongs to the membrane fusion protein (MFP) (TC 8.A.1) family.</text>
</comment>
<keyword evidence="11" id="KW-1185">Reference proteome</keyword>
<dbReference type="EMBL" id="WSRP01000008">
    <property type="protein sequence ID" value="MVX56274.1"/>
    <property type="molecule type" value="Genomic_DNA"/>
</dbReference>
<evidence type="ECO:0000259" key="7">
    <source>
        <dbReference type="Pfam" id="PF25876"/>
    </source>
</evidence>
<evidence type="ECO:0000256" key="4">
    <source>
        <dbReference type="SAM" id="Coils"/>
    </source>
</evidence>
<evidence type="ECO:0000256" key="6">
    <source>
        <dbReference type="SAM" id="Phobius"/>
    </source>
</evidence>
<evidence type="ECO:0000256" key="1">
    <source>
        <dbReference type="ARBA" id="ARBA00004196"/>
    </source>
</evidence>
<evidence type="ECO:0000256" key="3">
    <source>
        <dbReference type="ARBA" id="ARBA00023054"/>
    </source>
</evidence>
<feature type="domain" description="Multidrug resistance protein MdtA-like barrel-sandwich hybrid" evidence="8">
    <location>
        <begin position="85"/>
        <end position="238"/>
    </location>
</feature>
<evidence type="ECO:0000259" key="9">
    <source>
        <dbReference type="Pfam" id="PF25954"/>
    </source>
</evidence>
<dbReference type="NCBIfam" id="TIGR01730">
    <property type="entry name" value="RND_mfp"/>
    <property type="match status" value="1"/>
</dbReference>
<evidence type="ECO:0000256" key="2">
    <source>
        <dbReference type="ARBA" id="ARBA00009477"/>
    </source>
</evidence>
<dbReference type="Gene3D" id="6.10.140.1990">
    <property type="match status" value="1"/>
</dbReference>
<evidence type="ECO:0000313" key="10">
    <source>
        <dbReference type="EMBL" id="MVX56274.1"/>
    </source>
</evidence>
<dbReference type="InterPro" id="IPR050465">
    <property type="entry name" value="UPF0194_transport"/>
</dbReference>
<feature type="coiled-coil region" evidence="4">
    <location>
        <begin position="126"/>
        <end position="160"/>
    </location>
</feature>
<comment type="caution">
    <text evidence="10">The sequence shown here is derived from an EMBL/GenBank/DDBJ whole genome shotgun (WGS) entry which is preliminary data.</text>
</comment>
<dbReference type="InterPro" id="IPR006143">
    <property type="entry name" value="RND_pump_MFP"/>
</dbReference>
<dbReference type="Gene3D" id="2.40.50.100">
    <property type="match status" value="1"/>
</dbReference>
<dbReference type="RefSeq" id="WP_160334710.1">
    <property type="nucleotide sequence ID" value="NZ_WSRP01000008.1"/>
</dbReference>
<feature type="transmembrane region" description="Helical" evidence="6">
    <location>
        <begin position="31"/>
        <end position="51"/>
    </location>
</feature>
<gene>
    <name evidence="10" type="ORF">E5987_03515</name>
</gene>
<feature type="domain" description="CusB-like beta-barrel" evidence="9">
    <location>
        <begin position="255"/>
        <end position="329"/>
    </location>
</feature>
<name>A0A6L6YG01_9BURK</name>
<dbReference type="GO" id="GO:1990195">
    <property type="term" value="C:macrolide transmembrane transporter complex"/>
    <property type="evidence" value="ECO:0007669"/>
    <property type="project" value="InterPro"/>
</dbReference>
<dbReference type="Gene3D" id="2.40.420.20">
    <property type="match status" value="1"/>
</dbReference>
<protein>
    <submittedName>
        <fullName evidence="10">Efflux RND transporter periplasmic adaptor subunit</fullName>
    </submittedName>
</protein>
<dbReference type="GO" id="GO:0019898">
    <property type="term" value="C:extrinsic component of membrane"/>
    <property type="evidence" value="ECO:0007669"/>
    <property type="project" value="InterPro"/>
</dbReference>
<dbReference type="Pfam" id="PF25917">
    <property type="entry name" value="BSH_RND"/>
    <property type="match status" value="1"/>
</dbReference>
<dbReference type="PANTHER" id="PTHR32347">
    <property type="entry name" value="EFFLUX SYSTEM COMPONENT YKNX-RELATED"/>
    <property type="match status" value="1"/>
</dbReference>
<feature type="compositionally biased region" description="Polar residues" evidence="5">
    <location>
        <begin position="368"/>
        <end position="380"/>
    </location>
</feature>
<keyword evidence="6" id="KW-0812">Transmembrane</keyword>
<evidence type="ECO:0000256" key="5">
    <source>
        <dbReference type="SAM" id="MobiDB-lite"/>
    </source>
</evidence>
<dbReference type="GO" id="GO:1990961">
    <property type="term" value="P:xenobiotic detoxification by transmembrane export across the plasma membrane"/>
    <property type="evidence" value="ECO:0007669"/>
    <property type="project" value="InterPro"/>
</dbReference>
<dbReference type="Gene3D" id="2.40.30.170">
    <property type="match status" value="1"/>
</dbReference>
<reference evidence="10 11" key="1">
    <citation type="submission" date="2019-12" db="EMBL/GenBank/DDBJ databases">
        <title>Microbes associate with the intestines of laboratory mice.</title>
        <authorList>
            <person name="Navarre W."/>
            <person name="Wong E."/>
        </authorList>
    </citation>
    <scope>NUCLEOTIDE SEQUENCE [LARGE SCALE GENOMIC DNA]</scope>
    <source>
        <strain evidence="10 11">NM82_D38</strain>
    </source>
</reference>
<dbReference type="InterPro" id="IPR030190">
    <property type="entry name" value="MacA_alpha-hairpin_sf"/>
</dbReference>
<dbReference type="SUPFAM" id="SSF111369">
    <property type="entry name" value="HlyD-like secretion proteins"/>
    <property type="match status" value="1"/>
</dbReference>
<dbReference type="GO" id="GO:0022857">
    <property type="term" value="F:transmembrane transporter activity"/>
    <property type="evidence" value="ECO:0007669"/>
    <property type="project" value="InterPro"/>
</dbReference>
<dbReference type="Pfam" id="PF25954">
    <property type="entry name" value="Beta-barrel_RND_2"/>
    <property type="match status" value="1"/>
</dbReference>
<sequence>MTNKTDSKKTLDADTQALLGEKQPRPFYKRASFWTAAAVIGICCYGGYYLYGSRSDSKVSFVTAPMGKGGLRVDVTANGTLNPIRTVSLGSELSGIVRKVNVDVNDPVKKGQILIELDDTKLSASVERAKATLQLSKASLAEAEATLKEAKAKLARLQEVRRLSGGKSPSKTELDAQEALVAKSAASVDSAKAKITDSEEALKSAESDLSKTKIVSPIDGVVLARSVEPGYAVAATLQAVELLKLATDLKSLELRINVDEADVGAVKPGQKSSFTVSAYPDRKFPAELKKVAYGSTQTDNVITYVTYLEVNNPDMLLLPGMTATASIRTVSLKDATLVPNTALRFQPSEATEKKESAMGMFGPPMRRSSAQKSSGTVLSPSAGQKKATVYVLREGKAAPVEITVGYSDGKRTQVVDGPLKAGDEVIVDQRRGAK</sequence>
<feature type="domain" description="Multidrug resistance protein MdtA-like alpha-helical hairpin" evidence="7">
    <location>
        <begin position="133"/>
        <end position="196"/>
    </location>
</feature>
<feature type="region of interest" description="Disordered" evidence="5">
    <location>
        <begin position="348"/>
        <end position="380"/>
    </location>
</feature>
<evidence type="ECO:0000259" key="8">
    <source>
        <dbReference type="Pfam" id="PF25917"/>
    </source>
</evidence>
<proteinExistence type="inferred from homology"/>
<evidence type="ECO:0000313" key="11">
    <source>
        <dbReference type="Proteomes" id="UP000472580"/>
    </source>
</evidence>
<dbReference type="InterPro" id="IPR058624">
    <property type="entry name" value="MdtA-like_HH"/>
</dbReference>
<accession>A0A6L6YG01</accession>
<comment type="subcellular location">
    <subcellularLocation>
        <location evidence="1">Cell envelope</location>
    </subcellularLocation>
</comment>
<keyword evidence="3 4" id="KW-0175">Coiled coil</keyword>
<keyword evidence="6" id="KW-1133">Transmembrane helix</keyword>
<dbReference type="GO" id="GO:0030313">
    <property type="term" value="C:cell envelope"/>
    <property type="evidence" value="ECO:0007669"/>
    <property type="project" value="UniProtKB-SubCell"/>
</dbReference>
<dbReference type="Proteomes" id="UP000472580">
    <property type="component" value="Unassembled WGS sequence"/>
</dbReference>
<dbReference type="AlphaFoldDB" id="A0A6L6YG01"/>
<keyword evidence="6" id="KW-0472">Membrane</keyword>
<dbReference type="PANTHER" id="PTHR32347:SF14">
    <property type="entry name" value="EFFLUX SYSTEM COMPONENT YKNX-RELATED"/>
    <property type="match status" value="1"/>
</dbReference>
<dbReference type="InterPro" id="IPR058792">
    <property type="entry name" value="Beta-barrel_RND_2"/>
</dbReference>
<organism evidence="10 11">
    <name type="scientific">Parasutterella muris</name>
    <dbReference type="NCBI Taxonomy" id="2565572"/>
    <lineage>
        <taxon>Bacteria</taxon>
        <taxon>Pseudomonadati</taxon>
        <taxon>Pseudomonadota</taxon>
        <taxon>Betaproteobacteria</taxon>
        <taxon>Burkholderiales</taxon>
        <taxon>Sutterellaceae</taxon>
        <taxon>Parasutterella</taxon>
    </lineage>
</organism>
<dbReference type="Pfam" id="PF25876">
    <property type="entry name" value="HH_MFP_RND"/>
    <property type="match status" value="1"/>
</dbReference>
<dbReference type="OrthoDB" id="9784484at2"/>